<sequence>MERKESEEDDPKRPAPAPAVEELEEDPLSKRPEPIPPTPRVDHPPLLFERERPEMPPPPTLKDPLALLVDCKSESANAVRGDCGSGSMMEINCT</sequence>
<evidence type="ECO:0000313" key="1">
    <source>
        <dbReference type="Proteomes" id="UP000095286"/>
    </source>
</evidence>
<dbReference type="Proteomes" id="UP000095286">
    <property type="component" value="Unplaced"/>
</dbReference>
<evidence type="ECO:0000313" key="2">
    <source>
        <dbReference type="WBParaSite" id="RSKR_0000040500.1"/>
    </source>
</evidence>
<dbReference type="WBParaSite" id="RSKR_0000040500.1">
    <property type="protein sequence ID" value="RSKR_0000040500.1"/>
    <property type="gene ID" value="RSKR_0000040500"/>
</dbReference>
<accession>A0AC35TH07</accession>
<reference evidence="2" key="1">
    <citation type="submission" date="2016-11" db="UniProtKB">
        <authorList>
            <consortium name="WormBaseParasite"/>
        </authorList>
    </citation>
    <scope>IDENTIFICATION</scope>
    <source>
        <strain evidence="2">KR3021</strain>
    </source>
</reference>
<proteinExistence type="predicted"/>
<name>A0AC35TH07_9BILA</name>
<protein>
    <submittedName>
        <fullName evidence="2">Uncharacterized protein</fullName>
    </submittedName>
</protein>
<organism evidence="1 2">
    <name type="scientific">Rhabditophanes sp. KR3021</name>
    <dbReference type="NCBI Taxonomy" id="114890"/>
    <lineage>
        <taxon>Eukaryota</taxon>
        <taxon>Metazoa</taxon>
        <taxon>Ecdysozoa</taxon>
        <taxon>Nematoda</taxon>
        <taxon>Chromadorea</taxon>
        <taxon>Rhabditida</taxon>
        <taxon>Tylenchina</taxon>
        <taxon>Panagrolaimomorpha</taxon>
        <taxon>Strongyloidoidea</taxon>
        <taxon>Alloionematidae</taxon>
        <taxon>Rhabditophanes</taxon>
    </lineage>
</organism>